<proteinExistence type="predicted"/>
<keyword evidence="2" id="KW-1185">Reference proteome</keyword>
<dbReference type="PANTHER" id="PTHR31741:SF63">
    <property type="entry name" value="O-FUCOSYLTRANSFERASE 37"/>
    <property type="match status" value="1"/>
</dbReference>
<organism evidence="1 2">
    <name type="scientific">Hibiscus syriacus</name>
    <name type="common">Rose of Sharon</name>
    <dbReference type="NCBI Taxonomy" id="106335"/>
    <lineage>
        <taxon>Eukaryota</taxon>
        <taxon>Viridiplantae</taxon>
        <taxon>Streptophyta</taxon>
        <taxon>Embryophyta</taxon>
        <taxon>Tracheophyta</taxon>
        <taxon>Spermatophyta</taxon>
        <taxon>Magnoliopsida</taxon>
        <taxon>eudicotyledons</taxon>
        <taxon>Gunneridae</taxon>
        <taxon>Pentapetalae</taxon>
        <taxon>rosids</taxon>
        <taxon>malvids</taxon>
        <taxon>Malvales</taxon>
        <taxon>Malvaceae</taxon>
        <taxon>Malvoideae</taxon>
        <taxon>Hibiscus</taxon>
    </lineage>
</organism>
<sequence length="187" mass="21593">MWIEGLYVALYLRLEKDVWVRTGCLTGLGSEFDKIVTQIQKPQPQYLTGRFNMSYSQRHLSGLCPINALEMSSFLRVNVQKDCFFLLVPHYLGNEICDAVGLPRGNMGRALRGHRAYMGHRKNIWPNKRIMFPLFEDSSIADEELSRITRSMHSKSIKLELRKKERDKDVIASPVPECMCRHGSTIF</sequence>
<reference evidence="1" key="1">
    <citation type="submission" date="2019-09" db="EMBL/GenBank/DDBJ databases">
        <title>Draft genome information of white flower Hibiscus syriacus.</title>
        <authorList>
            <person name="Kim Y.-M."/>
        </authorList>
    </citation>
    <scope>NUCLEOTIDE SEQUENCE [LARGE SCALE GENOMIC DNA]</scope>
    <source>
        <strain evidence="1">YM2019G1</strain>
    </source>
</reference>
<protein>
    <submittedName>
        <fullName evidence="1">Uncharacterized protein</fullName>
    </submittedName>
</protein>
<accession>A0A6A2YFJ1</accession>
<comment type="caution">
    <text evidence="1">The sequence shown here is derived from an EMBL/GenBank/DDBJ whole genome shotgun (WGS) entry which is preliminary data.</text>
</comment>
<dbReference type="AlphaFoldDB" id="A0A6A2YFJ1"/>
<evidence type="ECO:0000313" key="1">
    <source>
        <dbReference type="EMBL" id="KAE8672294.1"/>
    </source>
</evidence>
<dbReference type="EMBL" id="VEPZ02001449">
    <property type="protein sequence ID" value="KAE8672294.1"/>
    <property type="molecule type" value="Genomic_DNA"/>
</dbReference>
<gene>
    <name evidence="1" type="ORF">F3Y22_tig00111847pilonHSYRG00139</name>
</gene>
<dbReference type="Proteomes" id="UP000436088">
    <property type="component" value="Unassembled WGS sequence"/>
</dbReference>
<dbReference type="GO" id="GO:0005737">
    <property type="term" value="C:cytoplasm"/>
    <property type="evidence" value="ECO:0007669"/>
    <property type="project" value="TreeGrafter"/>
</dbReference>
<dbReference type="PANTHER" id="PTHR31741">
    <property type="entry name" value="OS02G0726500 PROTEIN-RELATED"/>
    <property type="match status" value="1"/>
</dbReference>
<evidence type="ECO:0000313" key="2">
    <source>
        <dbReference type="Proteomes" id="UP000436088"/>
    </source>
</evidence>
<name>A0A6A2YFJ1_HIBSY</name>